<proteinExistence type="predicted"/>
<dbReference type="AlphaFoldDB" id="A0A4U5MTY2"/>
<organism evidence="1 2">
    <name type="scientific">Steinernema carpocapsae</name>
    <name type="common">Entomopathogenic nematode</name>
    <dbReference type="NCBI Taxonomy" id="34508"/>
    <lineage>
        <taxon>Eukaryota</taxon>
        <taxon>Metazoa</taxon>
        <taxon>Ecdysozoa</taxon>
        <taxon>Nematoda</taxon>
        <taxon>Chromadorea</taxon>
        <taxon>Rhabditida</taxon>
        <taxon>Tylenchina</taxon>
        <taxon>Panagrolaimomorpha</taxon>
        <taxon>Strongyloidoidea</taxon>
        <taxon>Steinernematidae</taxon>
        <taxon>Steinernema</taxon>
    </lineage>
</organism>
<dbReference type="Proteomes" id="UP000298663">
    <property type="component" value="Unassembled WGS sequence"/>
</dbReference>
<dbReference type="EMBL" id="AZBU02000006">
    <property type="protein sequence ID" value="TKR72982.1"/>
    <property type="molecule type" value="Genomic_DNA"/>
</dbReference>
<reference evidence="1 2" key="2">
    <citation type="journal article" date="2019" name="G3 (Bethesda)">
        <title>Hybrid Assembly of the Genome of the Entomopathogenic Nematode Steinernema carpocapsae Identifies the X-Chromosome.</title>
        <authorList>
            <person name="Serra L."/>
            <person name="Macchietto M."/>
            <person name="Macias-Munoz A."/>
            <person name="McGill C.J."/>
            <person name="Rodriguez I.M."/>
            <person name="Rodriguez B."/>
            <person name="Murad R."/>
            <person name="Mortazavi A."/>
        </authorList>
    </citation>
    <scope>NUCLEOTIDE SEQUENCE [LARGE SCALE GENOMIC DNA]</scope>
    <source>
        <strain evidence="1 2">ALL</strain>
    </source>
</reference>
<protein>
    <submittedName>
        <fullName evidence="1">Uncharacterized protein</fullName>
    </submittedName>
</protein>
<evidence type="ECO:0000313" key="1">
    <source>
        <dbReference type="EMBL" id="TKR72982.1"/>
    </source>
</evidence>
<comment type="caution">
    <text evidence="1">The sequence shown here is derived from an EMBL/GenBank/DDBJ whole genome shotgun (WGS) entry which is preliminary data.</text>
</comment>
<accession>A0A4U5MTY2</accession>
<name>A0A4U5MTY2_STECR</name>
<reference evidence="1 2" key="1">
    <citation type="journal article" date="2015" name="Genome Biol.">
        <title>Comparative genomics of Steinernema reveals deeply conserved gene regulatory networks.</title>
        <authorList>
            <person name="Dillman A.R."/>
            <person name="Macchietto M."/>
            <person name="Porter C.F."/>
            <person name="Rogers A."/>
            <person name="Williams B."/>
            <person name="Antoshechkin I."/>
            <person name="Lee M.M."/>
            <person name="Goodwin Z."/>
            <person name="Lu X."/>
            <person name="Lewis E.E."/>
            <person name="Goodrich-Blair H."/>
            <person name="Stock S.P."/>
            <person name="Adams B.J."/>
            <person name="Sternberg P.W."/>
            <person name="Mortazavi A."/>
        </authorList>
    </citation>
    <scope>NUCLEOTIDE SEQUENCE [LARGE SCALE GENOMIC DNA]</scope>
    <source>
        <strain evidence="1 2">ALL</strain>
    </source>
</reference>
<keyword evidence="2" id="KW-1185">Reference proteome</keyword>
<sequence>MYYDFREEFRESHIVLFGLCILLGSSRAGVLSSVNWLWSLDLADLHTDYSGVTLASNVKAKGRDTVISSSKHLNMMYLGIKMDTVP</sequence>
<evidence type="ECO:0000313" key="2">
    <source>
        <dbReference type="Proteomes" id="UP000298663"/>
    </source>
</evidence>
<gene>
    <name evidence="1" type="ORF">L596_020356</name>
</gene>